<organism evidence="1 2">
    <name type="scientific">Ilumatobacter coccineus (strain NBRC 103263 / KCTC 29153 / YM16-304)</name>
    <dbReference type="NCBI Taxonomy" id="1313172"/>
    <lineage>
        <taxon>Bacteria</taxon>
        <taxon>Bacillati</taxon>
        <taxon>Actinomycetota</taxon>
        <taxon>Acidimicrobiia</taxon>
        <taxon>Acidimicrobiales</taxon>
        <taxon>Ilumatobacteraceae</taxon>
        <taxon>Ilumatobacter</taxon>
    </lineage>
</organism>
<name>A0A6C7EGS8_ILUCY</name>
<proteinExistence type="predicted"/>
<dbReference type="Pfam" id="PF12005">
    <property type="entry name" value="DUF3499"/>
    <property type="match status" value="1"/>
</dbReference>
<sequence>MGVGPTSNDNIFDRIAAELADADLGDVTTELSRSGSSDDAAPGGILLDGSGAWPAPDISTQMDRPILADRQCSRTGCSDAAAVTLSYHYGQSQVWIDYLFPEREPHMYDMCLRHAERLSVPRGWHLDDRRGVRHGALIAV</sequence>
<dbReference type="AlphaFoldDB" id="A0A6C7EGS8"/>
<evidence type="ECO:0000313" key="1">
    <source>
        <dbReference type="EMBL" id="BAN03166.1"/>
    </source>
</evidence>
<dbReference type="KEGG" id="aym:YM304_28520"/>
<evidence type="ECO:0000313" key="2">
    <source>
        <dbReference type="Proteomes" id="UP000011863"/>
    </source>
</evidence>
<accession>A0A6C7EGS8</accession>
<evidence type="ECO:0008006" key="3">
    <source>
        <dbReference type="Google" id="ProtNLM"/>
    </source>
</evidence>
<dbReference type="RefSeq" id="WP_015442413.1">
    <property type="nucleotide sequence ID" value="NC_020520.1"/>
</dbReference>
<protein>
    <recommendedName>
        <fullName evidence="3">DUF3499 domain-containing protein</fullName>
    </recommendedName>
</protein>
<reference evidence="1 2" key="1">
    <citation type="journal article" date="2013" name="Int. J. Syst. Evol. Microbiol.">
        <title>Ilumatobacter nonamiense sp. nov. and Ilumatobacter coccineum sp. nov., isolated from seashore sand.</title>
        <authorList>
            <person name="Matsumoto A."/>
            <person name="Kasai H."/>
            <person name="Matsuo Y."/>
            <person name="Shizuri Y."/>
            <person name="Ichikawa N."/>
            <person name="Fujita N."/>
            <person name="Omura S."/>
            <person name="Takahashi Y."/>
        </authorList>
    </citation>
    <scope>NUCLEOTIDE SEQUENCE [LARGE SCALE GENOMIC DNA]</scope>
    <source>
        <strain evidence="2">NBRC 103263 / KCTC 29153 / YM16-304</strain>
    </source>
</reference>
<gene>
    <name evidence="1" type="ORF">YM304_28520</name>
</gene>
<dbReference type="InterPro" id="IPR021888">
    <property type="entry name" value="DUF3499"/>
</dbReference>
<dbReference type="EMBL" id="AP012057">
    <property type="protein sequence ID" value="BAN03166.1"/>
    <property type="molecule type" value="Genomic_DNA"/>
</dbReference>
<dbReference type="Proteomes" id="UP000011863">
    <property type="component" value="Chromosome"/>
</dbReference>
<keyword evidence="2" id="KW-1185">Reference proteome</keyword>